<name>A0A8K0JV47_LADFU</name>
<reference evidence="11" key="1">
    <citation type="submission" date="2013-04" db="EMBL/GenBank/DDBJ databases">
        <authorList>
            <person name="Qu J."/>
            <person name="Murali S.C."/>
            <person name="Bandaranaike D."/>
            <person name="Bellair M."/>
            <person name="Blankenburg K."/>
            <person name="Chao H."/>
            <person name="Dinh H."/>
            <person name="Doddapaneni H."/>
            <person name="Downs B."/>
            <person name="Dugan-Rocha S."/>
            <person name="Elkadiri S."/>
            <person name="Gnanaolivu R.D."/>
            <person name="Hernandez B."/>
            <person name="Javaid M."/>
            <person name="Jayaseelan J.C."/>
            <person name="Lee S."/>
            <person name="Li M."/>
            <person name="Ming W."/>
            <person name="Munidasa M."/>
            <person name="Muniz J."/>
            <person name="Nguyen L."/>
            <person name="Ongeri F."/>
            <person name="Osuji N."/>
            <person name="Pu L.-L."/>
            <person name="Puazo M."/>
            <person name="Qu C."/>
            <person name="Quiroz J."/>
            <person name="Raj R."/>
            <person name="Weissenberger G."/>
            <person name="Xin Y."/>
            <person name="Zou X."/>
            <person name="Han Y."/>
            <person name="Richards S."/>
            <person name="Worley K."/>
            <person name="Muzny D."/>
            <person name="Gibbs R."/>
        </authorList>
    </citation>
    <scope>NUCLEOTIDE SEQUENCE</scope>
    <source>
        <strain evidence="11">Sampled in the wild</strain>
    </source>
</reference>
<dbReference type="GO" id="GO:0005524">
    <property type="term" value="F:ATP binding"/>
    <property type="evidence" value="ECO:0007669"/>
    <property type="project" value="UniProtKB-KW"/>
</dbReference>
<dbReference type="FunFam" id="3.40.50.300:FF:000679">
    <property type="entry name" value="Thymidylate kinase"/>
    <property type="match status" value="1"/>
</dbReference>
<comment type="similarity">
    <text evidence="2">Belongs to the thymidylate kinase family.</text>
</comment>
<proteinExistence type="inferred from homology"/>
<accession>A0A8K0JV47</accession>
<dbReference type="GO" id="GO:0004798">
    <property type="term" value="F:dTMP kinase activity"/>
    <property type="evidence" value="ECO:0007669"/>
    <property type="project" value="UniProtKB-EC"/>
</dbReference>
<dbReference type="GO" id="GO:0006233">
    <property type="term" value="P:dTDP biosynthetic process"/>
    <property type="evidence" value="ECO:0007669"/>
    <property type="project" value="InterPro"/>
</dbReference>
<evidence type="ECO:0000256" key="1">
    <source>
        <dbReference type="ARBA" id="ARBA00004992"/>
    </source>
</evidence>
<dbReference type="GO" id="GO:0005739">
    <property type="term" value="C:mitochondrion"/>
    <property type="evidence" value="ECO:0007669"/>
    <property type="project" value="TreeGrafter"/>
</dbReference>
<dbReference type="AlphaFoldDB" id="A0A8K0JV47"/>
<dbReference type="SUPFAM" id="SSF52540">
    <property type="entry name" value="P-loop containing nucleoside triphosphate hydrolases"/>
    <property type="match status" value="1"/>
</dbReference>
<dbReference type="Pfam" id="PF02223">
    <property type="entry name" value="Thymidylate_kin"/>
    <property type="match status" value="1"/>
</dbReference>
<keyword evidence="5" id="KW-0808">Transferase</keyword>
<dbReference type="PANTHER" id="PTHR10344:SF1">
    <property type="entry name" value="THYMIDYLATE KINASE"/>
    <property type="match status" value="1"/>
</dbReference>
<evidence type="ECO:0000256" key="4">
    <source>
        <dbReference type="ARBA" id="ARBA00017144"/>
    </source>
</evidence>
<organism evidence="11 12">
    <name type="scientific">Ladona fulva</name>
    <name type="common">Scarce chaser dragonfly</name>
    <name type="synonym">Libellula fulva</name>
    <dbReference type="NCBI Taxonomy" id="123851"/>
    <lineage>
        <taxon>Eukaryota</taxon>
        <taxon>Metazoa</taxon>
        <taxon>Ecdysozoa</taxon>
        <taxon>Arthropoda</taxon>
        <taxon>Hexapoda</taxon>
        <taxon>Insecta</taxon>
        <taxon>Pterygota</taxon>
        <taxon>Palaeoptera</taxon>
        <taxon>Odonata</taxon>
        <taxon>Epiprocta</taxon>
        <taxon>Anisoptera</taxon>
        <taxon>Libelluloidea</taxon>
        <taxon>Libellulidae</taxon>
        <taxon>Ladona</taxon>
    </lineage>
</organism>
<dbReference type="Gene3D" id="3.40.50.300">
    <property type="entry name" value="P-loop containing nucleotide triphosphate hydrolases"/>
    <property type="match status" value="1"/>
</dbReference>
<dbReference type="NCBIfam" id="TIGR00041">
    <property type="entry name" value="DTMP_kinase"/>
    <property type="match status" value="1"/>
</dbReference>
<feature type="domain" description="Thymidylate kinase-like" evidence="10">
    <location>
        <begin position="9"/>
        <end position="170"/>
    </location>
</feature>
<dbReference type="EMBL" id="KZ308155">
    <property type="protein sequence ID" value="KAG8223231.1"/>
    <property type="molecule type" value="Genomic_DNA"/>
</dbReference>
<keyword evidence="9" id="KW-0067">ATP-binding</keyword>
<dbReference type="GO" id="GO:0006235">
    <property type="term" value="P:dTTP biosynthetic process"/>
    <property type="evidence" value="ECO:0007669"/>
    <property type="project" value="TreeGrafter"/>
</dbReference>
<evidence type="ECO:0000313" key="11">
    <source>
        <dbReference type="EMBL" id="KAG8223231.1"/>
    </source>
</evidence>
<dbReference type="InterPro" id="IPR018094">
    <property type="entry name" value="Thymidylate_kinase"/>
</dbReference>
<evidence type="ECO:0000259" key="10">
    <source>
        <dbReference type="Pfam" id="PF02223"/>
    </source>
</evidence>
<evidence type="ECO:0000313" key="12">
    <source>
        <dbReference type="Proteomes" id="UP000792457"/>
    </source>
</evidence>
<sequence length="172" mass="19595">MMRGALIVLEGCDRVGKTTQCVKLIEKIAAENGKSSLLKFPERSSLTGQLINDYLSNKLELSDRVVHLLFSANRWETEAQMKLLLKSGTNLIVDRYAFSGVAYSAAKEGMDIEWCRGPDIGLPRPDLVVFLDLDPRTAASRVGYGEERYEHRRFQEVVRENFLKLKEDNWKV</sequence>
<dbReference type="InterPro" id="IPR039430">
    <property type="entry name" value="Thymidylate_kin-like_dom"/>
</dbReference>
<keyword evidence="7" id="KW-0547">Nucleotide-binding</keyword>
<dbReference type="PANTHER" id="PTHR10344">
    <property type="entry name" value="THYMIDYLATE KINASE"/>
    <property type="match status" value="1"/>
</dbReference>
<dbReference type="GO" id="GO:0006227">
    <property type="term" value="P:dUDP biosynthetic process"/>
    <property type="evidence" value="ECO:0007669"/>
    <property type="project" value="TreeGrafter"/>
</dbReference>
<gene>
    <name evidence="11" type="ORF">J437_LFUL003582</name>
</gene>
<comment type="caution">
    <text evidence="11">The sequence shown here is derived from an EMBL/GenBank/DDBJ whole genome shotgun (WGS) entry which is preliminary data.</text>
</comment>
<keyword evidence="6" id="KW-0545">Nucleotide biosynthesis</keyword>
<dbReference type="GO" id="GO:0005829">
    <property type="term" value="C:cytosol"/>
    <property type="evidence" value="ECO:0007669"/>
    <property type="project" value="TreeGrafter"/>
</dbReference>
<dbReference type="InterPro" id="IPR027417">
    <property type="entry name" value="P-loop_NTPase"/>
</dbReference>
<evidence type="ECO:0000256" key="3">
    <source>
        <dbReference type="ARBA" id="ARBA00012980"/>
    </source>
</evidence>
<evidence type="ECO:0000256" key="5">
    <source>
        <dbReference type="ARBA" id="ARBA00022679"/>
    </source>
</evidence>
<protein>
    <recommendedName>
        <fullName evidence="4">Thymidylate kinase</fullName>
        <ecNumber evidence="3">2.7.4.9</ecNumber>
    </recommendedName>
</protein>
<evidence type="ECO:0000256" key="6">
    <source>
        <dbReference type="ARBA" id="ARBA00022727"/>
    </source>
</evidence>
<dbReference type="CDD" id="cd01672">
    <property type="entry name" value="TMPK"/>
    <property type="match status" value="1"/>
</dbReference>
<dbReference type="Proteomes" id="UP000792457">
    <property type="component" value="Unassembled WGS sequence"/>
</dbReference>
<reference evidence="11" key="2">
    <citation type="submission" date="2017-10" db="EMBL/GenBank/DDBJ databases">
        <title>Ladona fulva Genome sequencing and assembly.</title>
        <authorList>
            <person name="Murali S."/>
            <person name="Richards S."/>
            <person name="Bandaranaike D."/>
            <person name="Bellair M."/>
            <person name="Blankenburg K."/>
            <person name="Chao H."/>
            <person name="Dinh H."/>
            <person name="Doddapaneni H."/>
            <person name="Dugan-Rocha S."/>
            <person name="Elkadiri S."/>
            <person name="Gnanaolivu R."/>
            <person name="Hernandez B."/>
            <person name="Skinner E."/>
            <person name="Javaid M."/>
            <person name="Lee S."/>
            <person name="Li M."/>
            <person name="Ming W."/>
            <person name="Munidasa M."/>
            <person name="Muniz J."/>
            <person name="Nguyen L."/>
            <person name="Hughes D."/>
            <person name="Osuji N."/>
            <person name="Pu L.-L."/>
            <person name="Puazo M."/>
            <person name="Qu C."/>
            <person name="Quiroz J."/>
            <person name="Raj R."/>
            <person name="Weissenberger G."/>
            <person name="Xin Y."/>
            <person name="Zou X."/>
            <person name="Han Y."/>
            <person name="Worley K."/>
            <person name="Muzny D."/>
            <person name="Gibbs R."/>
        </authorList>
    </citation>
    <scope>NUCLEOTIDE SEQUENCE</scope>
    <source>
        <strain evidence="11">Sampled in the wild</strain>
    </source>
</reference>
<evidence type="ECO:0000256" key="7">
    <source>
        <dbReference type="ARBA" id="ARBA00022741"/>
    </source>
</evidence>
<evidence type="ECO:0000256" key="9">
    <source>
        <dbReference type="ARBA" id="ARBA00022840"/>
    </source>
</evidence>
<evidence type="ECO:0000256" key="8">
    <source>
        <dbReference type="ARBA" id="ARBA00022777"/>
    </source>
</evidence>
<evidence type="ECO:0000256" key="2">
    <source>
        <dbReference type="ARBA" id="ARBA00009776"/>
    </source>
</evidence>
<dbReference type="EC" id="2.7.4.9" evidence="3"/>
<keyword evidence="8" id="KW-0418">Kinase</keyword>
<comment type="pathway">
    <text evidence="1">Pyrimidine metabolism; dTTP biosynthesis.</text>
</comment>
<dbReference type="GO" id="GO:0005634">
    <property type="term" value="C:nucleus"/>
    <property type="evidence" value="ECO:0007669"/>
    <property type="project" value="TreeGrafter"/>
</dbReference>
<dbReference type="OrthoDB" id="425602at2759"/>
<dbReference type="GO" id="GO:0004550">
    <property type="term" value="F:nucleoside diphosphate kinase activity"/>
    <property type="evidence" value="ECO:0007669"/>
    <property type="project" value="TreeGrafter"/>
</dbReference>
<dbReference type="PROSITE" id="PS01331">
    <property type="entry name" value="THYMIDYLATE_KINASE"/>
    <property type="match status" value="1"/>
</dbReference>
<keyword evidence="12" id="KW-1185">Reference proteome</keyword>
<dbReference type="InterPro" id="IPR018095">
    <property type="entry name" value="Thymidylate_kin_CS"/>
</dbReference>